<evidence type="ECO:0000256" key="5">
    <source>
        <dbReference type="HAMAP-Rule" id="MF_03191"/>
    </source>
</evidence>
<dbReference type="SUPFAM" id="SSF52518">
    <property type="entry name" value="Thiamin diphosphate-binding fold (THDP-binding)"/>
    <property type="match status" value="1"/>
</dbReference>
<evidence type="ECO:0000256" key="3">
    <source>
        <dbReference type="ARBA" id="ARBA00022691"/>
    </source>
</evidence>
<evidence type="ECO:0000313" key="8">
    <source>
        <dbReference type="EMBL" id="KAL1836667.1"/>
    </source>
</evidence>
<dbReference type="CDD" id="cd02440">
    <property type="entry name" value="AdoMet_MTases"/>
    <property type="match status" value="1"/>
</dbReference>
<dbReference type="PROSITE" id="PS01184">
    <property type="entry name" value="UBIE_2"/>
    <property type="match status" value="1"/>
</dbReference>
<keyword evidence="5" id="KW-0496">Mitochondrion</keyword>
<dbReference type="CDD" id="cd02000">
    <property type="entry name" value="TPP_E1_PDC_ADC_BCADC"/>
    <property type="match status" value="1"/>
</dbReference>
<dbReference type="InterPro" id="IPR050771">
    <property type="entry name" value="Alpha-ketoacid_DH_E1_comp"/>
</dbReference>
<dbReference type="PROSITE" id="PS51608">
    <property type="entry name" value="SAM_MT_UBIE"/>
    <property type="match status" value="1"/>
</dbReference>
<keyword evidence="4" id="KW-0560">Oxidoreductase</keyword>
<accession>A0ABR3V4H4</accession>
<dbReference type="SUPFAM" id="SSF53335">
    <property type="entry name" value="S-adenosyl-L-methionine-dependent methyltransferases"/>
    <property type="match status" value="1"/>
</dbReference>
<feature type="region of interest" description="Disordered" evidence="6">
    <location>
        <begin position="529"/>
        <end position="568"/>
    </location>
</feature>
<reference evidence="8 9" key="1">
    <citation type="journal article" date="2024" name="Commun. Biol.">
        <title>Comparative genomic analysis of thermophilic fungi reveals convergent evolutionary adaptations and gene losses.</title>
        <authorList>
            <person name="Steindorff A.S."/>
            <person name="Aguilar-Pontes M.V."/>
            <person name="Robinson A.J."/>
            <person name="Andreopoulos B."/>
            <person name="LaButti K."/>
            <person name="Kuo A."/>
            <person name="Mondo S."/>
            <person name="Riley R."/>
            <person name="Otillar R."/>
            <person name="Haridas S."/>
            <person name="Lipzen A."/>
            <person name="Grimwood J."/>
            <person name="Schmutz J."/>
            <person name="Clum A."/>
            <person name="Reid I.D."/>
            <person name="Moisan M.C."/>
            <person name="Butler G."/>
            <person name="Nguyen T.T.M."/>
            <person name="Dewar K."/>
            <person name="Conant G."/>
            <person name="Drula E."/>
            <person name="Henrissat B."/>
            <person name="Hansel C."/>
            <person name="Singer S."/>
            <person name="Hutchinson M.I."/>
            <person name="de Vries R.P."/>
            <person name="Natvig D.O."/>
            <person name="Powell A.J."/>
            <person name="Tsang A."/>
            <person name="Grigoriev I.V."/>
        </authorList>
    </citation>
    <scope>NUCLEOTIDE SEQUENCE [LARGE SCALE GENOMIC DNA]</scope>
    <source>
        <strain evidence="8 9">CBS 620.91</strain>
    </source>
</reference>
<evidence type="ECO:0000256" key="2">
    <source>
        <dbReference type="ARBA" id="ARBA00022679"/>
    </source>
</evidence>
<name>A0ABR3V4H4_HUMIN</name>
<dbReference type="Gene3D" id="3.40.50.150">
    <property type="entry name" value="Vaccinia Virus protein VP39"/>
    <property type="match status" value="1"/>
</dbReference>
<comment type="similarity">
    <text evidence="5">Belongs to the class I-like SAM-binding methyltransferase superfamily. MenG/UbiE family.</text>
</comment>
<dbReference type="InterPro" id="IPR029063">
    <property type="entry name" value="SAM-dependent_MTases_sf"/>
</dbReference>
<keyword evidence="1 5" id="KW-0489">Methyltransferase</keyword>
<dbReference type="PANTHER" id="PTHR43380:SF1">
    <property type="entry name" value="2-OXOISOVALERATE DEHYDROGENASE SUBUNIT ALPHA, MITOCHONDRIAL"/>
    <property type="match status" value="1"/>
</dbReference>
<comment type="subunit">
    <text evidence="5">Component of a multi-subunit COQ enzyme complex, composed of at least COQ3, COQ4, COQ5, COQ6, COQ7 and COQ9.</text>
</comment>
<protein>
    <recommendedName>
        <fullName evidence="5">2-methoxy-6-polyprenyl-1,4-benzoquinol methylase, mitochondrial</fullName>
        <ecNumber evidence="5">2.1.1.201</ecNumber>
    </recommendedName>
    <alternativeName>
        <fullName evidence="5">Ubiquinone biosynthesis methyltransferase COQ5</fullName>
    </alternativeName>
</protein>
<feature type="region of interest" description="Disordered" evidence="6">
    <location>
        <begin position="18"/>
        <end position="50"/>
    </location>
</feature>
<feature type="binding site" evidence="5">
    <location>
        <position position="666"/>
    </location>
    <ligand>
        <name>S-adenosyl-L-methionine</name>
        <dbReference type="ChEBI" id="CHEBI:59789"/>
    </ligand>
</feature>
<evidence type="ECO:0000259" key="7">
    <source>
        <dbReference type="Pfam" id="PF00676"/>
    </source>
</evidence>
<dbReference type="InterPro" id="IPR004033">
    <property type="entry name" value="UbiE/COQ5_MeTrFase"/>
</dbReference>
<keyword evidence="3 5" id="KW-0949">S-adenosyl-L-methionine</keyword>
<evidence type="ECO:0000256" key="6">
    <source>
        <dbReference type="SAM" id="MobiDB-lite"/>
    </source>
</evidence>
<keyword evidence="5" id="KW-0472">Membrane</keyword>
<evidence type="ECO:0000256" key="1">
    <source>
        <dbReference type="ARBA" id="ARBA00022603"/>
    </source>
</evidence>
<comment type="catalytic activity">
    <reaction evidence="5">
        <text>a 2-methoxy-6-(all-trans-polyprenyl)benzene-1,4-diol + S-adenosyl-L-methionine = a 5-methoxy-2-methyl-3-(all-trans-polyprenyl)benzene-1,4-diol + S-adenosyl-L-homocysteine + H(+)</text>
        <dbReference type="Rhea" id="RHEA:28286"/>
        <dbReference type="Rhea" id="RHEA-COMP:10858"/>
        <dbReference type="Rhea" id="RHEA-COMP:10859"/>
        <dbReference type="ChEBI" id="CHEBI:15378"/>
        <dbReference type="ChEBI" id="CHEBI:57856"/>
        <dbReference type="ChEBI" id="CHEBI:59789"/>
        <dbReference type="ChEBI" id="CHEBI:84166"/>
        <dbReference type="ChEBI" id="CHEBI:84167"/>
        <dbReference type="EC" id="2.1.1.201"/>
    </reaction>
</comment>
<keyword evidence="5" id="KW-0999">Mitochondrion inner membrane</keyword>
<dbReference type="PROSITE" id="PS01183">
    <property type="entry name" value="UBIE_1"/>
    <property type="match status" value="1"/>
</dbReference>
<comment type="caution">
    <text evidence="8">The sequence shown here is derived from an EMBL/GenBank/DDBJ whole genome shotgun (WGS) entry which is preliminary data.</text>
</comment>
<sequence>MKTLRLARPPPRALFRRGTLRPASSLPASTVRLTQQQPTQHRRHASSLSQRPDSKFLMFPGAVKSQFSHDLHFVQPSAHEALPTYRAVDQHGVVVDPNFVPDLTDEEVVKLYRDMLTVSIMDVVMFDAQRQGRVSFYMVSAGEEAVSVATASALAPEDVIFCQYREQGVFKQRGFELSDFMNQLFANHKDPGKGRNMPVHYGSRELNIHTISSPLATQLPQAAGAAYALKLQRMQDPSIPPRVVATYFGEGAASEGDFHAALNMAATRSCPVLFICRNNGYAISTPTLEQYRGDGIASRGVGYGIDTIRVDGNDFWAVREVTKRAREMALQDGGRPILIEAMTYRVSHHSTSDDSFAYRARVEVEDWKRRDNPIARLRKWMEGKGIWDENKEREARESIRRDVLKAFAEAEREKKPPIRAMFEDVYEELTPDLRTQMGELRRHLERYPDEYDATGTPLNPLEPQLGSNLDTFLAGPNRRTSFGAVQVRRELLTMAARSALKRALPSPRSAATCILEQPQYLRLTRPFSTTLSASTPNPSSSSSSSSSSSKSSSTPDYAIPDPSRPTHFGFQTVTEAEKRERVAGVFTSVAESYDRMNDLMSFGWHRVWKDHFVASLNPGFSPFSTNPRSPQHILDIAGGTGDIAFRLLHTAHVVNANPDVRVTISDINRAMLTVGKHRAAHQLPASQQAALSFVEANAEDLTKARPLVPYPPDNSTSPHEYKGSEQPFFDPATATTSIPDNSVDLYTVAFGIRNFSNIPAALREARRVLKPGGVFACLEFSKVVASNPAGALFDAVYKEWSFRAIPLIGQLVAADRDSYQYLVESIARFPSQEEFRDMILDAGFVVAGEGYENLTGGVAAIHKGMKPRE</sequence>
<organism evidence="8 9">
    <name type="scientific">Humicola insolens</name>
    <name type="common">Soft-rot fungus</name>
    <dbReference type="NCBI Taxonomy" id="85995"/>
    <lineage>
        <taxon>Eukaryota</taxon>
        <taxon>Fungi</taxon>
        <taxon>Dikarya</taxon>
        <taxon>Ascomycota</taxon>
        <taxon>Pezizomycotina</taxon>
        <taxon>Sordariomycetes</taxon>
        <taxon>Sordariomycetidae</taxon>
        <taxon>Sordariales</taxon>
        <taxon>Chaetomiaceae</taxon>
        <taxon>Mycothermus</taxon>
    </lineage>
</organism>
<dbReference type="InterPro" id="IPR023576">
    <property type="entry name" value="UbiE/COQ5_MeTrFase_CS"/>
</dbReference>
<comment type="function">
    <text evidence="5">Methyltransferase required for the conversion of 2-polyprenyl-6-methoxy-1,4-benzoquinol (DDMQH2) to 2-polyprenyl-3-methyl-6-methoxy-1,4-benzoquinol (DMQH2).</text>
</comment>
<feature type="domain" description="Dehydrogenase E1 component" evidence="7">
    <location>
        <begin position="113"/>
        <end position="418"/>
    </location>
</feature>
<comment type="subcellular location">
    <subcellularLocation>
        <location evidence="5">Mitochondrion inner membrane</location>
        <topology evidence="5">Peripheral membrane protein</topology>
        <orientation evidence="5">Matrix side</orientation>
    </subcellularLocation>
</comment>
<comment type="caution">
    <text evidence="5">Lacks conserved residue(s) required for the propagation of feature annotation.</text>
</comment>
<proteinExistence type="inferred from homology"/>
<dbReference type="Proteomes" id="UP001583172">
    <property type="component" value="Unassembled WGS sequence"/>
</dbReference>
<dbReference type="InterPro" id="IPR029061">
    <property type="entry name" value="THDP-binding"/>
</dbReference>
<dbReference type="InterPro" id="IPR001017">
    <property type="entry name" value="DH_E1"/>
</dbReference>
<keyword evidence="5" id="KW-0831">Ubiquinone biosynthesis</keyword>
<dbReference type="PANTHER" id="PTHR43380">
    <property type="entry name" value="2-OXOISOVALERATE DEHYDROGENASE SUBUNIT ALPHA, MITOCHONDRIAL"/>
    <property type="match status" value="1"/>
</dbReference>
<dbReference type="Gene3D" id="3.40.50.970">
    <property type="match status" value="1"/>
</dbReference>
<dbReference type="EC" id="2.1.1.201" evidence="5"/>
<feature type="binding site" evidence="5">
    <location>
        <begin position="697"/>
        <end position="698"/>
    </location>
    <ligand>
        <name>S-adenosyl-L-methionine</name>
        <dbReference type="ChEBI" id="CHEBI:59789"/>
    </ligand>
</feature>
<keyword evidence="9" id="KW-1185">Reference proteome</keyword>
<comment type="pathway">
    <text evidence="5">Cofactor biosynthesis; ubiquinone biosynthesis.</text>
</comment>
<dbReference type="Pfam" id="PF00676">
    <property type="entry name" value="E1_dh"/>
    <property type="match status" value="1"/>
</dbReference>
<dbReference type="EMBL" id="JAZGSY010000381">
    <property type="protein sequence ID" value="KAL1836667.1"/>
    <property type="molecule type" value="Genomic_DNA"/>
</dbReference>
<dbReference type="Pfam" id="PF01209">
    <property type="entry name" value="Ubie_methyltran"/>
    <property type="match status" value="2"/>
</dbReference>
<feature type="compositionally biased region" description="Low complexity" evidence="6">
    <location>
        <begin position="529"/>
        <end position="555"/>
    </location>
</feature>
<feature type="binding site" evidence="5">
    <location>
        <position position="640"/>
    </location>
    <ligand>
        <name>S-adenosyl-L-methionine</name>
        <dbReference type="ChEBI" id="CHEBI:59789"/>
    </ligand>
</feature>
<evidence type="ECO:0000256" key="4">
    <source>
        <dbReference type="ARBA" id="ARBA00023002"/>
    </source>
</evidence>
<evidence type="ECO:0000313" key="9">
    <source>
        <dbReference type="Proteomes" id="UP001583172"/>
    </source>
</evidence>
<gene>
    <name evidence="5" type="primary">COQ5</name>
    <name evidence="8" type="ORF">VTJ49DRAFT_4807</name>
</gene>
<keyword evidence="2 5" id="KW-0808">Transferase</keyword>
<feature type="compositionally biased region" description="Polar residues" evidence="6">
    <location>
        <begin position="26"/>
        <end position="39"/>
    </location>
</feature>
<dbReference type="HAMAP" id="MF_01813">
    <property type="entry name" value="MenG_UbiE_methyltr"/>
    <property type="match status" value="1"/>
</dbReference>